<evidence type="ECO:0000313" key="3">
    <source>
        <dbReference type="WBParaSite" id="L893_g6216.t1"/>
    </source>
</evidence>
<dbReference type="AlphaFoldDB" id="A0A1I8AIX4"/>
<dbReference type="WBParaSite" id="L893_g6216.t1">
    <property type="protein sequence ID" value="L893_g6216.t1"/>
    <property type="gene ID" value="L893_g6216"/>
</dbReference>
<feature type="region of interest" description="Disordered" evidence="1">
    <location>
        <begin position="1"/>
        <end position="51"/>
    </location>
</feature>
<protein>
    <submittedName>
        <fullName evidence="3">VWFA domain-containing protein</fullName>
    </submittedName>
</protein>
<accession>A0A1I8AIX4</accession>
<evidence type="ECO:0000256" key="1">
    <source>
        <dbReference type="SAM" id="MobiDB-lite"/>
    </source>
</evidence>
<dbReference type="InterPro" id="IPR036465">
    <property type="entry name" value="vWFA_dom_sf"/>
</dbReference>
<dbReference type="Proteomes" id="UP000095287">
    <property type="component" value="Unplaced"/>
</dbReference>
<reference evidence="3" key="1">
    <citation type="submission" date="2016-11" db="UniProtKB">
        <authorList>
            <consortium name="WormBaseParasite"/>
        </authorList>
    </citation>
    <scope>IDENTIFICATION</scope>
</reference>
<evidence type="ECO:0000313" key="2">
    <source>
        <dbReference type="Proteomes" id="UP000095287"/>
    </source>
</evidence>
<dbReference type="SUPFAM" id="SSF53300">
    <property type="entry name" value="vWA-like"/>
    <property type="match status" value="2"/>
</dbReference>
<name>A0A1I8AIX4_9BILA</name>
<dbReference type="Gene3D" id="3.40.50.410">
    <property type="entry name" value="von Willebrand factor, type A domain"/>
    <property type="match status" value="2"/>
</dbReference>
<proteinExistence type="predicted"/>
<organism evidence="2 3">
    <name type="scientific">Steinernema glaseri</name>
    <dbReference type="NCBI Taxonomy" id="37863"/>
    <lineage>
        <taxon>Eukaryota</taxon>
        <taxon>Metazoa</taxon>
        <taxon>Ecdysozoa</taxon>
        <taxon>Nematoda</taxon>
        <taxon>Chromadorea</taxon>
        <taxon>Rhabditida</taxon>
        <taxon>Tylenchina</taxon>
        <taxon>Panagrolaimomorpha</taxon>
        <taxon>Strongyloidoidea</taxon>
        <taxon>Steinernematidae</taxon>
        <taxon>Steinernema</taxon>
    </lineage>
</organism>
<sequence length="630" mass="67548">TTTTPAPQTTTTKSSTTTPSGVTTTPSGVTTTPSGVTTTTTPAPQTTTTQGGICAPCNGKLAVILDTSNDLTETAFNAERDFIDNHLIGSTWTNFQKFSIGHYDSSTQINGFGTVTNKGAITGYFKFVCKYNPNAAPSLTKLFQSMKTQYGSSPASVIVFSSSADKNDIQNAKSIYDTVKATMNVVIVASGSYDPSLASIASTLVPWSADSNALRSQILAATKLDCSCGGGVTPTGVSTTVTPTGTPVQTPYKGEIIIMMDASSDVSQTQFDDQREFLSNDFITISWTDYSRFALGSYADLVNDFQAFGSLHSWKELILSITHQPYASKRGNIRIALEQVEAALRNADPQIPRMALVFTNTNDVAEIKLATTVSQNIANVTKLVVVALPGTDKTISSLQATVINWNNPDDEPAYGNLKQQILAASGLPYTGPGSTTTGAPTASPELPCAGQLFVIFDASGDLTPQIYVEQTHFLTQWMFSSDWTRYDRFAIAAYADRMDNFDSFNSIKGRNDLTTFIQAQRQAKALGNIRLALEWLSSTLSSSAHGIDSSTATVVFFTNTANKDDIKGAQQFMQKIEKYVTVVLVTLPETDPSISSLLPESNIVPWPKPGDISGDASLKKRILAVSGLKC</sequence>
<keyword evidence="2" id="KW-1185">Reference proteome</keyword>